<evidence type="ECO:0000256" key="1">
    <source>
        <dbReference type="SAM" id="Phobius"/>
    </source>
</evidence>
<keyword evidence="1" id="KW-0472">Membrane</keyword>
<feature type="transmembrane region" description="Helical" evidence="1">
    <location>
        <begin position="65"/>
        <end position="85"/>
    </location>
</feature>
<reference evidence="2 3" key="1">
    <citation type="journal article" date="2016" name="Nat. Commun.">
        <title>Thousands of microbial genomes shed light on interconnected biogeochemical processes in an aquifer system.</title>
        <authorList>
            <person name="Anantharaman K."/>
            <person name="Brown C.T."/>
            <person name="Hug L.A."/>
            <person name="Sharon I."/>
            <person name="Castelle C.J."/>
            <person name="Probst A.J."/>
            <person name="Thomas B.C."/>
            <person name="Singh A."/>
            <person name="Wilkins M.J."/>
            <person name="Karaoz U."/>
            <person name="Brodie E.L."/>
            <person name="Williams K.H."/>
            <person name="Hubbard S.S."/>
            <person name="Banfield J.F."/>
        </authorList>
    </citation>
    <scope>NUCLEOTIDE SEQUENCE [LARGE SCALE GENOMIC DNA]</scope>
</reference>
<dbReference type="STRING" id="1797513.A2782_00880"/>
<comment type="caution">
    <text evidence="2">The sequence shown here is derived from an EMBL/GenBank/DDBJ whole genome shotgun (WGS) entry which is preliminary data.</text>
</comment>
<name>A0A1G1V0X7_9BACT</name>
<keyword evidence="1" id="KW-0812">Transmembrane</keyword>
<evidence type="ECO:0000313" key="3">
    <source>
        <dbReference type="Proteomes" id="UP000177967"/>
    </source>
</evidence>
<accession>A0A1G1V0X7</accession>
<keyword evidence="1" id="KW-1133">Transmembrane helix</keyword>
<dbReference type="EMBL" id="MHBW01000017">
    <property type="protein sequence ID" value="OGY09026.1"/>
    <property type="molecule type" value="Genomic_DNA"/>
</dbReference>
<proteinExistence type="predicted"/>
<sequence length="91" mass="10170">MRASQKRGQSILSNNTITSKPGEVVNREFSFNLQNIQNIQNKAKILKNTDNSSSLAKTPFLVKDLAKSLVLAALIFSLEMVIYWVRSESAL</sequence>
<dbReference type="Proteomes" id="UP000177967">
    <property type="component" value="Unassembled WGS sequence"/>
</dbReference>
<organism evidence="2 3">
    <name type="scientific">Candidatus Blackburnbacteria bacterium RIFCSPHIGHO2_01_FULL_43_15b</name>
    <dbReference type="NCBI Taxonomy" id="1797513"/>
    <lineage>
        <taxon>Bacteria</taxon>
        <taxon>Candidatus Blackburniibacteriota</taxon>
    </lineage>
</organism>
<protein>
    <submittedName>
        <fullName evidence="2">Uncharacterized protein</fullName>
    </submittedName>
</protein>
<dbReference type="AlphaFoldDB" id="A0A1G1V0X7"/>
<gene>
    <name evidence="2" type="ORF">A2782_00880</name>
</gene>
<evidence type="ECO:0000313" key="2">
    <source>
        <dbReference type="EMBL" id="OGY09026.1"/>
    </source>
</evidence>